<dbReference type="Proteomes" id="UP000001861">
    <property type="component" value="Unassembled WGS sequence"/>
</dbReference>
<dbReference type="SUPFAM" id="SSF55347">
    <property type="entry name" value="Glyceraldehyde-3-phosphate dehydrogenase-like, C-terminal domain"/>
    <property type="match status" value="1"/>
</dbReference>
<dbReference type="GeneID" id="6011884"/>
<dbReference type="PANTHER" id="PTHR43818:SF11">
    <property type="entry name" value="BCDNA.GH03377"/>
    <property type="match status" value="1"/>
</dbReference>
<evidence type="ECO:0000256" key="1">
    <source>
        <dbReference type="ARBA" id="ARBA00023002"/>
    </source>
</evidence>
<protein>
    <recommendedName>
        <fullName evidence="3">Gal80p-like C-terminal domain-containing protein</fullName>
    </recommendedName>
</protein>
<dbReference type="EMBL" id="AACS02000012">
    <property type="protein sequence ID" value="EAU86479.1"/>
    <property type="molecule type" value="Genomic_DNA"/>
</dbReference>
<keyword evidence="5" id="KW-1185">Reference proteome</keyword>
<dbReference type="VEuPathDB" id="FungiDB:CC1G_11787"/>
<dbReference type="OrthoDB" id="64915at2759"/>
<dbReference type="OMA" id="RIEVHDF"/>
<comment type="caution">
    <text evidence="4">The sequence shown here is derived from an EMBL/GenBank/DDBJ whole genome shotgun (WGS) entry which is preliminary data.</text>
</comment>
<keyword evidence="1" id="KW-0560">Oxidoreductase</keyword>
<dbReference type="PANTHER" id="PTHR43818">
    <property type="entry name" value="BCDNA.GH03377"/>
    <property type="match status" value="1"/>
</dbReference>
<dbReference type="InterPro" id="IPR036291">
    <property type="entry name" value="NAD(P)-bd_dom_sf"/>
</dbReference>
<dbReference type="KEGG" id="cci:CC1G_11787"/>
<dbReference type="RefSeq" id="XP_001835353.1">
    <property type="nucleotide sequence ID" value="XM_001835301.1"/>
</dbReference>
<dbReference type="AlphaFoldDB" id="A8NPK4"/>
<dbReference type="Gene3D" id="3.40.50.720">
    <property type="entry name" value="NAD(P)-binding Rossmann-like Domain"/>
    <property type="match status" value="2"/>
</dbReference>
<feature type="region of interest" description="Disordered" evidence="2">
    <location>
        <begin position="85"/>
        <end position="114"/>
    </location>
</feature>
<proteinExistence type="predicted"/>
<dbReference type="STRING" id="240176.A8NPK4"/>
<accession>A8NPK4</accession>
<evidence type="ECO:0000313" key="5">
    <source>
        <dbReference type="Proteomes" id="UP000001861"/>
    </source>
</evidence>
<dbReference type="eggNOG" id="KOG2741">
    <property type="taxonomic scope" value="Eukaryota"/>
</dbReference>
<dbReference type="InterPro" id="IPR050463">
    <property type="entry name" value="Gfo/Idh/MocA_oxidrdct_glycsds"/>
</dbReference>
<dbReference type="GO" id="GO:0016491">
    <property type="term" value="F:oxidoreductase activity"/>
    <property type="evidence" value="ECO:0007669"/>
    <property type="project" value="UniProtKB-KW"/>
</dbReference>
<feature type="compositionally biased region" description="Basic and acidic residues" evidence="2">
    <location>
        <begin position="88"/>
        <end position="109"/>
    </location>
</feature>
<dbReference type="InterPro" id="IPR055080">
    <property type="entry name" value="Gal80p-like_C"/>
</dbReference>
<gene>
    <name evidence="4" type="ORF">CC1G_11787</name>
</gene>
<sequence length="434" mass="46966">MTSAPPTAPIKVAFIGLSTQGWASTTLAPSLTHPSLRSTYSLVAVSTTSPSSALQTAEKWSRELGHEVRAFHGDVESNLLRGAADTHWGNESDNVKSDNDESKNDDSDNKLNNNNNAGKLPFDFDLAVISIRPLSHQPTLLPIIRSKKDFFIEWPVGRNSYETREIAAEARRHSVRSIVGLQGRLGWAVNKAKEIIESGKIGKVLSTNVVALCPRELHLFGPEAKASLREYLENKENGANVLTGPIGHHLDTLTYLLGPFTQISATSTTHYPSSSLVDDEGNPTGETITTPGDDHIAITGLLSTGTLSSILWRAGQKASTPGRTSFLWSIDGEDGTIELRGKEGVVTGAFINISEPELFVNGDKVDVDGYADEGVDKDWAGKRELGPLAPLIRGWEEFAKGEEGKHATIEDAVRVKRLVDAIEESLSTGKRITV</sequence>
<dbReference type="Gene3D" id="3.30.360.10">
    <property type="entry name" value="Dihydrodipicolinate Reductase, domain 2"/>
    <property type="match status" value="1"/>
</dbReference>
<dbReference type="InParanoid" id="A8NPK4"/>
<evidence type="ECO:0000259" key="3">
    <source>
        <dbReference type="Pfam" id="PF22685"/>
    </source>
</evidence>
<reference evidence="4 5" key="1">
    <citation type="journal article" date="2010" name="Proc. Natl. Acad. Sci. U.S.A.">
        <title>Insights into evolution of multicellular fungi from the assembled chromosomes of the mushroom Coprinopsis cinerea (Coprinus cinereus).</title>
        <authorList>
            <person name="Stajich J.E."/>
            <person name="Wilke S.K."/>
            <person name="Ahren D."/>
            <person name="Au C.H."/>
            <person name="Birren B.W."/>
            <person name="Borodovsky M."/>
            <person name="Burns C."/>
            <person name="Canback B."/>
            <person name="Casselton L.A."/>
            <person name="Cheng C.K."/>
            <person name="Deng J."/>
            <person name="Dietrich F.S."/>
            <person name="Fargo D.C."/>
            <person name="Farman M.L."/>
            <person name="Gathman A.C."/>
            <person name="Goldberg J."/>
            <person name="Guigo R."/>
            <person name="Hoegger P.J."/>
            <person name="Hooker J.B."/>
            <person name="Huggins A."/>
            <person name="James T.Y."/>
            <person name="Kamada T."/>
            <person name="Kilaru S."/>
            <person name="Kodira C."/>
            <person name="Kues U."/>
            <person name="Kupfer D."/>
            <person name="Kwan H.S."/>
            <person name="Lomsadze A."/>
            <person name="Li W."/>
            <person name="Lilly W.W."/>
            <person name="Ma L.J."/>
            <person name="Mackey A.J."/>
            <person name="Manning G."/>
            <person name="Martin F."/>
            <person name="Muraguchi H."/>
            <person name="Natvig D.O."/>
            <person name="Palmerini H."/>
            <person name="Ramesh M.A."/>
            <person name="Rehmeyer C.J."/>
            <person name="Roe B.A."/>
            <person name="Shenoy N."/>
            <person name="Stanke M."/>
            <person name="Ter-Hovhannisyan V."/>
            <person name="Tunlid A."/>
            <person name="Velagapudi R."/>
            <person name="Vision T.J."/>
            <person name="Zeng Q."/>
            <person name="Zolan M.E."/>
            <person name="Pukkila P.J."/>
        </authorList>
    </citation>
    <scope>NUCLEOTIDE SEQUENCE [LARGE SCALE GENOMIC DNA]</scope>
    <source>
        <strain evidence="5">Okayama-7 / 130 / ATCC MYA-4618 / FGSC 9003</strain>
    </source>
</reference>
<name>A8NPK4_COPC7</name>
<organism evidence="4 5">
    <name type="scientific">Coprinopsis cinerea (strain Okayama-7 / 130 / ATCC MYA-4618 / FGSC 9003)</name>
    <name type="common">Inky cap fungus</name>
    <name type="synonym">Hormographiella aspergillata</name>
    <dbReference type="NCBI Taxonomy" id="240176"/>
    <lineage>
        <taxon>Eukaryota</taxon>
        <taxon>Fungi</taxon>
        <taxon>Dikarya</taxon>
        <taxon>Basidiomycota</taxon>
        <taxon>Agaricomycotina</taxon>
        <taxon>Agaricomycetes</taxon>
        <taxon>Agaricomycetidae</taxon>
        <taxon>Agaricales</taxon>
        <taxon>Agaricineae</taxon>
        <taxon>Psathyrellaceae</taxon>
        <taxon>Coprinopsis</taxon>
    </lineage>
</organism>
<evidence type="ECO:0000313" key="4">
    <source>
        <dbReference type="EMBL" id="EAU86479.1"/>
    </source>
</evidence>
<dbReference type="SUPFAM" id="SSF51735">
    <property type="entry name" value="NAD(P)-binding Rossmann-fold domains"/>
    <property type="match status" value="1"/>
</dbReference>
<feature type="domain" description="Gal80p-like C-terminal" evidence="3">
    <location>
        <begin position="189"/>
        <end position="341"/>
    </location>
</feature>
<dbReference type="Pfam" id="PF22685">
    <property type="entry name" value="Gal80p_C-like"/>
    <property type="match status" value="1"/>
</dbReference>
<evidence type="ECO:0000256" key="2">
    <source>
        <dbReference type="SAM" id="MobiDB-lite"/>
    </source>
</evidence>